<reference evidence="1" key="1">
    <citation type="submission" date="2021-12" db="EMBL/GenBank/DDBJ databases">
        <authorList>
            <person name="King R."/>
        </authorList>
    </citation>
    <scope>NUCLEOTIDE SEQUENCE</scope>
</reference>
<name>A0ABN8B8M3_CHISP</name>
<gene>
    <name evidence="1" type="ORF">CHILSU_LOCUS9383</name>
</gene>
<sequence>MYVPKGALEGGALGGGGGGGALGALRAAASPPAPSLGASRHSLIDYAYLSKVATYLNWLECTFGDGITHMNECISVSIRSVAQKVRSTIPLRLRHRRKLRGGAVVAQRREGRRSGA</sequence>
<keyword evidence="2" id="KW-1185">Reference proteome</keyword>
<protein>
    <submittedName>
        <fullName evidence="1">Uncharacterized protein</fullName>
    </submittedName>
</protein>
<organism evidence="1 2">
    <name type="scientific">Chilo suppressalis</name>
    <name type="common">Asiatic rice borer moth</name>
    <dbReference type="NCBI Taxonomy" id="168631"/>
    <lineage>
        <taxon>Eukaryota</taxon>
        <taxon>Metazoa</taxon>
        <taxon>Ecdysozoa</taxon>
        <taxon>Arthropoda</taxon>
        <taxon>Hexapoda</taxon>
        <taxon>Insecta</taxon>
        <taxon>Pterygota</taxon>
        <taxon>Neoptera</taxon>
        <taxon>Endopterygota</taxon>
        <taxon>Lepidoptera</taxon>
        <taxon>Glossata</taxon>
        <taxon>Ditrysia</taxon>
        <taxon>Pyraloidea</taxon>
        <taxon>Crambidae</taxon>
        <taxon>Crambinae</taxon>
        <taxon>Chilo</taxon>
    </lineage>
</organism>
<dbReference type="EMBL" id="OU963898">
    <property type="protein sequence ID" value="CAH0406008.1"/>
    <property type="molecule type" value="Genomic_DNA"/>
</dbReference>
<proteinExistence type="predicted"/>
<evidence type="ECO:0000313" key="1">
    <source>
        <dbReference type="EMBL" id="CAH0406008.1"/>
    </source>
</evidence>
<evidence type="ECO:0000313" key="2">
    <source>
        <dbReference type="Proteomes" id="UP001153292"/>
    </source>
</evidence>
<accession>A0ABN8B8M3</accession>
<dbReference type="Proteomes" id="UP001153292">
    <property type="component" value="Chromosome 5"/>
</dbReference>